<proteinExistence type="predicted"/>
<name>A0AAW0PXN5_9GOBI</name>
<dbReference type="EMBL" id="JBBPFD010000002">
    <property type="protein sequence ID" value="KAK7939898.1"/>
    <property type="molecule type" value="Genomic_DNA"/>
</dbReference>
<accession>A0AAW0PXN5</accession>
<protein>
    <submittedName>
        <fullName evidence="3">Uncharacterized protein</fullName>
    </submittedName>
</protein>
<evidence type="ECO:0000256" key="1">
    <source>
        <dbReference type="SAM" id="MobiDB-lite"/>
    </source>
</evidence>
<comment type="caution">
    <text evidence="3">The sequence shown here is derived from an EMBL/GenBank/DDBJ whole genome shotgun (WGS) entry which is preliminary data.</text>
</comment>
<dbReference type="Proteomes" id="UP001460270">
    <property type="component" value="Unassembled WGS sequence"/>
</dbReference>
<gene>
    <name evidence="3" type="ORF">WMY93_003224</name>
</gene>
<sequence>MCTLLFRRERRERGKEGGVERGEGGRREREREGREKEREREGESREKERRRGVCVRERKTEIHHTSPGGAEETDLRASAPRQLRRTHGAHTARSCTASVRLSAPRGHTTGGFFTPGSVALRHSALLDAFVRGGASRIASRSAPTGREKSWFAAARFVRGRGFFFESELVLSNPVFLLLLLLLLLSKRDTSPFPERSEGKCKVPGRT</sequence>
<keyword evidence="2" id="KW-0472">Membrane</keyword>
<keyword evidence="4" id="KW-1185">Reference proteome</keyword>
<evidence type="ECO:0000313" key="4">
    <source>
        <dbReference type="Proteomes" id="UP001460270"/>
    </source>
</evidence>
<organism evidence="3 4">
    <name type="scientific">Mugilogobius chulae</name>
    <name type="common">yellowstripe goby</name>
    <dbReference type="NCBI Taxonomy" id="88201"/>
    <lineage>
        <taxon>Eukaryota</taxon>
        <taxon>Metazoa</taxon>
        <taxon>Chordata</taxon>
        <taxon>Craniata</taxon>
        <taxon>Vertebrata</taxon>
        <taxon>Euteleostomi</taxon>
        <taxon>Actinopterygii</taxon>
        <taxon>Neopterygii</taxon>
        <taxon>Teleostei</taxon>
        <taxon>Neoteleostei</taxon>
        <taxon>Acanthomorphata</taxon>
        <taxon>Gobiaria</taxon>
        <taxon>Gobiiformes</taxon>
        <taxon>Gobioidei</taxon>
        <taxon>Gobiidae</taxon>
        <taxon>Gobionellinae</taxon>
        <taxon>Mugilogobius</taxon>
    </lineage>
</organism>
<reference evidence="4" key="1">
    <citation type="submission" date="2024-04" db="EMBL/GenBank/DDBJ databases">
        <title>Salinicola lusitanus LLJ914,a marine bacterium isolated from the Okinawa Trough.</title>
        <authorList>
            <person name="Li J."/>
        </authorList>
    </citation>
    <scope>NUCLEOTIDE SEQUENCE [LARGE SCALE GENOMIC DNA]</scope>
</reference>
<evidence type="ECO:0000256" key="2">
    <source>
        <dbReference type="SAM" id="Phobius"/>
    </source>
</evidence>
<dbReference type="AlphaFoldDB" id="A0AAW0PXN5"/>
<feature type="transmembrane region" description="Helical" evidence="2">
    <location>
        <begin position="168"/>
        <end position="185"/>
    </location>
</feature>
<feature type="region of interest" description="Disordered" evidence="1">
    <location>
        <begin position="1"/>
        <end position="105"/>
    </location>
</feature>
<feature type="compositionally biased region" description="Basic and acidic residues" evidence="1">
    <location>
        <begin position="1"/>
        <end position="64"/>
    </location>
</feature>
<keyword evidence="2" id="KW-1133">Transmembrane helix</keyword>
<keyword evidence="2" id="KW-0812">Transmembrane</keyword>
<evidence type="ECO:0000313" key="3">
    <source>
        <dbReference type="EMBL" id="KAK7939898.1"/>
    </source>
</evidence>